<dbReference type="Proteomes" id="UP000655287">
    <property type="component" value="Unassembled WGS sequence"/>
</dbReference>
<gene>
    <name evidence="2" type="ORF">Sru01_33380</name>
</gene>
<evidence type="ECO:0000259" key="1">
    <source>
        <dbReference type="Pfam" id="PF07179"/>
    </source>
</evidence>
<accession>A0A919UYT1</accession>
<sequence>MRAWEPEGPFEERLSAAFAAGDTTLCLALLAHADLAVPVTPAAAAGREPAGWPVAADDERTWILAYTSVPAMRAATGGTEHFRPMSLAEMAACWPDPRWGLAVNAGLPAHFFLAPGAVARLAVPTLAQDRAAAPDSGVPVLQKLLRRADLRAFLGAGETRVSGYCHHALDVAHIATPAVLADTAGRPDCAELLSDHGSVFILRWYAVGLNLYPTPYGGVDEAGRAAVDGWVVEEPPFTGLGLAPHPDRLVREYKPAAVGLPHGSEIWELADDGTERRRAFYDGDTGRWMLVRRAAAPVTGDGLPGGADVPGTPVATGTPPAGFGQRSGALPGPPGTALYQARWRGADHPAVPDQRADGLWLRLWSAEPAAGFTQVRPGHHVRPVPAAECAAVSFTPTVAEWRGAPFAVLGERAGELLLEYTGGSVLVARELGLDRAGRGVHRRRVPRHEVRNVRTDVVPLDL</sequence>
<reference evidence="2" key="1">
    <citation type="submission" date="2021-01" db="EMBL/GenBank/DDBJ databases">
        <title>Whole genome shotgun sequence of Sphaerisporangium rufum NBRC 109079.</title>
        <authorList>
            <person name="Komaki H."/>
            <person name="Tamura T."/>
        </authorList>
    </citation>
    <scope>NUCLEOTIDE SEQUENCE</scope>
    <source>
        <strain evidence="2">NBRC 109079</strain>
    </source>
</reference>
<protein>
    <recommendedName>
        <fullName evidence="1">SseB protein N-terminal domain-containing protein</fullName>
    </recommendedName>
</protein>
<name>A0A919UYT1_9ACTN</name>
<dbReference type="RefSeq" id="WP_239137491.1">
    <property type="nucleotide sequence ID" value="NZ_BOOU01000047.1"/>
</dbReference>
<proteinExistence type="predicted"/>
<comment type="caution">
    <text evidence="2">The sequence shown here is derived from an EMBL/GenBank/DDBJ whole genome shotgun (WGS) entry which is preliminary data.</text>
</comment>
<dbReference type="AlphaFoldDB" id="A0A919UYT1"/>
<dbReference type="Pfam" id="PF07179">
    <property type="entry name" value="SseB"/>
    <property type="match status" value="1"/>
</dbReference>
<organism evidence="2 3">
    <name type="scientific">Sphaerisporangium rufum</name>
    <dbReference type="NCBI Taxonomy" id="1381558"/>
    <lineage>
        <taxon>Bacteria</taxon>
        <taxon>Bacillati</taxon>
        <taxon>Actinomycetota</taxon>
        <taxon>Actinomycetes</taxon>
        <taxon>Streptosporangiales</taxon>
        <taxon>Streptosporangiaceae</taxon>
        <taxon>Sphaerisporangium</taxon>
    </lineage>
</organism>
<evidence type="ECO:0000313" key="2">
    <source>
        <dbReference type="EMBL" id="GII78356.1"/>
    </source>
</evidence>
<dbReference type="EMBL" id="BOOU01000047">
    <property type="protein sequence ID" value="GII78356.1"/>
    <property type="molecule type" value="Genomic_DNA"/>
</dbReference>
<evidence type="ECO:0000313" key="3">
    <source>
        <dbReference type="Proteomes" id="UP000655287"/>
    </source>
</evidence>
<dbReference type="InterPro" id="IPR009839">
    <property type="entry name" value="SseB_N"/>
</dbReference>
<feature type="domain" description="SseB protein N-terminal" evidence="1">
    <location>
        <begin position="19"/>
        <end position="119"/>
    </location>
</feature>
<keyword evidence="3" id="KW-1185">Reference proteome</keyword>